<dbReference type="Proteomes" id="UP000092993">
    <property type="component" value="Unassembled WGS sequence"/>
</dbReference>
<dbReference type="OrthoDB" id="110024at2759"/>
<dbReference type="InterPro" id="IPR052594">
    <property type="entry name" value="J_domain-containing_protein"/>
</dbReference>
<organism evidence="3 4">
    <name type="scientific">Grifola frondosa</name>
    <name type="common">Maitake</name>
    <name type="synonym">Polyporus frondosus</name>
    <dbReference type="NCBI Taxonomy" id="5627"/>
    <lineage>
        <taxon>Eukaryota</taxon>
        <taxon>Fungi</taxon>
        <taxon>Dikarya</taxon>
        <taxon>Basidiomycota</taxon>
        <taxon>Agaricomycotina</taxon>
        <taxon>Agaricomycetes</taxon>
        <taxon>Polyporales</taxon>
        <taxon>Grifolaceae</taxon>
        <taxon>Grifola</taxon>
    </lineage>
</organism>
<evidence type="ECO:0000313" key="4">
    <source>
        <dbReference type="Proteomes" id="UP000092993"/>
    </source>
</evidence>
<reference evidence="3 4" key="1">
    <citation type="submission" date="2016-03" db="EMBL/GenBank/DDBJ databases">
        <title>Whole genome sequencing of Grifola frondosa 9006-11.</title>
        <authorList>
            <person name="Min B."/>
            <person name="Park H."/>
            <person name="Kim J.-G."/>
            <person name="Cho H."/>
            <person name="Oh Y.-L."/>
            <person name="Kong W.-S."/>
            <person name="Choi I.-G."/>
        </authorList>
    </citation>
    <scope>NUCLEOTIDE SEQUENCE [LARGE SCALE GENOMIC DNA]</scope>
    <source>
        <strain evidence="3 4">9006-11</strain>
    </source>
</reference>
<dbReference type="Pfam" id="PF00226">
    <property type="entry name" value="DnaJ"/>
    <property type="match status" value="1"/>
</dbReference>
<dbReference type="InterPro" id="IPR036869">
    <property type="entry name" value="J_dom_sf"/>
</dbReference>
<feature type="compositionally biased region" description="Low complexity" evidence="1">
    <location>
        <begin position="280"/>
        <end position="289"/>
    </location>
</feature>
<dbReference type="EMBL" id="LUGG01000004">
    <property type="protein sequence ID" value="OBZ75392.1"/>
    <property type="molecule type" value="Genomic_DNA"/>
</dbReference>
<dbReference type="InterPro" id="IPR056453">
    <property type="entry name" value="HTH_DNAJC9"/>
</dbReference>
<feature type="domain" description="J" evidence="2">
    <location>
        <begin position="18"/>
        <end position="88"/>
    </location>
</feature>
<feature type="compositionally biased region" description="Acidic residues" evidence="1">
    <location>
        <begin position="243"/>
        <end position="255"/>
    </location>
</feature>
<dbReference type="PRINTS" id="PR00625">
    <property type="entry name" value="JDOMAIN"/>
</dbReference>
<feature type="compositionally biased region" description="Basic residues" evidence="1">
    <location>
        <begin position="351"/>
        <end position="364"/>
    </location>
</feature>
<feature type="region of interest" description="Disordered" evidence="1">
    <location>
        <begin position="279"/>
        <end position="364"/>
    </location>
</feature>
<dbReference type="AlphaFoldDB" id="A0A1C7MF07"/>
<dbReference type="InterPro" id="IPR001623">
    <property type="entry name" value="DnaJ_domain"/>
</dbReference>
<dbReference type="PROSITE" id="PS50076">
    <property type="entry name" value="DNAJ_2"/>
    <property type="match status" value="1"/>
</dbReference>
<proteinExistence type="predicted"/>
<comment type="caution">
    <text evidence="3">The sequence shown here is derived from an EMBL/GenBank/DDBJ whole genome shotgun (WGS) entry which is preliminary data.</text>
</comment>
<dbReference type="OMA" id="WLDLWSK"/>
<keyword evidence="4" id="KW-1185">Reference proteome</keyword>
<dbReference type="SMART" id="SM00271">
    <property type="entry name" value="DnaJ"/>
    <property type="match status" value="1"/>
</dbReference>
<evidence type="ECO:0000313" key="3">
    <source>
        <dbReference type="EMBL" id="OBZ75392.1"/>
    </source>
</evidence>
<dbReference type="PANTHER" id="PTHR44144">
    <property type="entry name" value="DNAJ HOMOLOG SUBFAMILY C MEMBER 9"/>
    <property type="match status" value="1"/>
</dbReference>
<dbReference type="GO" id="GO:0031072">
    <property type="term" value="F:heat shock protein binding"/>
    <property type="evidence" value="ECO:0007669"/>
    <property type="project" value="TreeGrafter"/>
</dbReference>
<accession>A0A1C7MF07</accession>
<evidence type="ECO:0000259" key="2">
    <source>
        <dbReference type="PROSITE" id="PS50076"/>
    </source>
</evidence>
<name>A0A1C7MF07_GRIFR</name>
<dbReference type="PANTHER" id="PTHR44144:SF1">
    <property type="entry name" value="DNAJ HOMOLOG SUBFAMILY C MEMBER 9"/>
    <property type="match status" value="1"/>
</dbReference>
<feature type="region of interest" description="Disordered" evidence="1">
    <location>
        <begin position="223"/>
        <end position="256"/>
    </location>
</feature>
<sequence>MDREDPIAQFFPDADSVDLYDVLSVKSEATFEEIKKAYRRLALTYHPDKHATATDAAKADASLKFQQIGFAYAVLGDEKRRQRYDRTGKTDEGFELSPGEDGWETYFEELFDRVTKDKLDDMKKEYQGSAEELEDIKKAYLESGGSIAEIMNHIPHSTYDDEVRFIVAISDLIQKGDLPHTPTWDASIKDEKAKLVRKKQSEKEAQEAETLAKELGIWDEFYGSGKPSSKKGKGKGKGKGRDQDEEADADGDGEDYSVLQAIMLKRKKDMDGFFDSLAAKYGESEPSSKSGKKGKKRGKATEEQDGVEESPKKKLRNHAPPEIDDEEFERLQQKLFGNKAKSSGDDDAPAKPKKGRPVKGRKAK</sequence>
<dbReference type="Gene3D" id="1.10.287.110">
    <property type="entry name" value="DnaJ domain"/>
    <property type="match status" value="1"/>
</dbReference>
<dbReference type="STRING" id="5627.A0A1C7MF07"/>
<protein>
    <submittedName>
        <fullName evidence="3">DnaJ subfamily C member 9</fullName>
    </submittedName>
</protein>
<gene>
    <name evidence="3" type="primary">DNAJC9</name>
    <name evidence="3" type="ORF">A0H81_04376</name>
</gene>
<dbReference type="GO" id="GO:0005634">
    <property type="term" value="C:nucleus"/>
    <property type="evidence" value="ECO:0007669"/>
    <property type="project" value="TreeGrafter"/>
</dbReference>
<dbReference type="InterPro" id="IPR018253">
    <property type="entry name" value="DnaJ_domain_CS"/>
</dbReference>
<feature type="compositionally biased region" description="Basic residues" evidence="1">
    <location>
        <begin position="228"/>
        <end position="238"/>
    </location>
</feature>
<dbReference type="GO" id="GO:0005737">
    <property type="term" value="C:cytoplasm"/>
    <property type="evidence" value="ECO:0007669"/>
    <property type="project" value="TreeGrafter"/>
</dbReference>
<dbReference type="PROSITE" id="PS00636">
    <property type="entry name" value="DNAJ_1"/>
    <property type="match status" value="1"/>
</dbReference>
<dbReference type="SUPFAM" id="SSF46565">
    <property type="entry name" value="Chaperone J-domain"/>
    <property type="match status" value="1"/>
</dbReference>
<dbReference type="Pfam" id="PF23302">
    <property type="entry name" value="HTH_DNAJC9"/>
    <property type="match status" value="1"/>
</dbReference>
<evidence type="ECO:0000256" key="1">
    <source>
        <dbReference type="SAM" id="MobiDB-lite"/>
    </source>
</evidence>
<dbReference type="CDD" id="cd06257">
    <property type="entry name" value="DnaJ"/>
    <property type="match status" value="1"/>
</dbReference>